<dbReference type="InterPro" id="IPR003661">
    <property type="entry name" value="HisK_dim/P_dom"/>
</dbReference>
<evidence type="ECO:0000256" key="6">
    <source>
        <dbReference type="ARBA" id="ARBA00022692"/>
    </source>
</evidence>
<dbReference type="PROSITE" id="PS50885">
    <property type="entry name" value="HAMP"/>
    <property type="match status" value="1"/>
</dbReference>
<keyword evidence="6 11" id="KW-0812">Transmembrane</keyword>
<dbReference type="InterPro" id="IPR005467">
    <property type="entry name" value="His_kinase_dom"/>
</dbReference>
<reference evidence="14 15" key="1">
    <citation type="submission" date="2020-11" db="EMBL/GenBank/DDBJ databases">
        <title>WGS of Herminiimonas contaminans strain Marseille-Q4544 isolated from planarians Schmidtea mediterranea.</title>
        <authorList>
            <person name="Kangale L."/>
        </authorList>
    </citation>
    <scope>NUCLEOTIDE SEQUENCE [LARGE SCALE GENOMIC DNA]</scope>
    <source>
        <strain evidence="14 15">Marseille-Q4544</strain>
    </source>
</reference>
<evidence type="ECO:0000256" key="3">
    <source>
        <dbReference type="ARBA" id="ARBA00012438"/>
    </source>
</evidence>
<evidence type="ECO:0000256" key="5">
    <source>
        <dbReference type="ARBA" id="ARBA00022679"/>
    </source>
</evidence>
<keyword evidence="5" id="KW-0808">Transferase</keyword>
<name>A0ABS0ERL4_9BURK</name>
<organism evidence="14 15">
    <name type="scientific">Herminiimonas contaminans</name>
    <dbReference type="NCBI Taxonomy" id="1111140"/>
    <lineage>
        <taxon>Bacteria</taxon>
        <taxon>Pseudomonadati</taxon>
        <taxon>Pseudomonadota</taxon>
        <taxon>Betaproteobacteria</taxon>
        <taxon>Burkholderiales</taxon>
        <taxon>Oxalobacteraceae</taxon>
        <taxon>Herminiimonas</taxon>
    </lineage>
</organism>
<dbReference type="InterPro" id="IPR050428">
    <property type="entry name" value="TCS_sensor_his_kinase"/>
</dbReference>
<dbReference type="Gene3D" id="6.10.340.10">
    <property type="match status" value="1"/>
</dbReference>
<evidence type="ECO:0000259" key="13">
    <source>
        <dbReference type="PROSITE" id="PS50885"/>
    </source>
</evidence>
<evidence type="ECO:0000256" key="1">
    <source>
        <dbReference type="ARBA" id="ARBA00000085"/>
    </source>
</evidence>
<dbReference type="Proteomes" id="UP000657372">
    <property type="component" value="Unassembled WGS sequence"/>
</dbReference>
<comment type="caution">
    <text evidence="14">The sequence shown here is derived from an EMBL/GenBank/DDBJ whole genome shotgun (WGS) entry which is preliminary data.</text>
</comment>
<dbReference type="CDD" id="cd00082">
    <property type="entry name" value="HisKA"/>
    <property type="match status" value="1"/>
</dbReference>
<dbReference type="SUPFAM" id="SSF47384">
    <property type="entry name" value="Homodimeric domain of signal transducing histidine kinase"/>
    <property type="match status" value="1"/>
</dbReference>
<dbReference type="PANTHER" id="PTHR45436">
    <property type="entry name" value="SENSOR HISTIDINE KINASE YKOH"/>
    <property type="match status" value="1"/>
</dbReference>
<evidence type="ECO:0000256" key="9">
    <source>
        <dbReference type="ARBA" id="ARBA00023012"/>
    </source>
</evidence>
<dbReference type="SUPFAM" id="SSF158472">
    <property type="entry name" value="HAMP domain-like"/>
    <property type="match status" value="1"/>
</dbReference>
<dbReference type="SUPFAM" id="SSF55874">
    <property type="entry name" value="ATPase domain of HSP90 chaperone/DNA topoisomerase II/histidine kinase"/>
    <property type="match status" value="1"/>
</dbReference>
<keyword evidence="9" id="KW-0902">Two-component regulatory system</keyword>
<dbReference type="PRINTS" id="PR00344">
    <property type="entry name" value="BCTRLSENSOR"/>
</dbReference>
<evidence type="ECO:0000256" key="7">
    <source>
        <dbReference type="ARBA" id="ARBA00022777"/>
    </source>
</evidence>
<keyword evidence="8 11" id="KW-1133">Transmembrane helix</keyword>
<keyword evidence="7 14" id="KW-0418">Kinase</keyword>
<feature type="domain" description="Histidine kinase" evidence="12">
    <location>
        <begin position="229"/>
        <end position="438"/>
    </location>
</feature>
<comment type="subcellular location">
    <subcellularLocation>
        <location evidence="2">Membrane</location>
    </subcellularLocation>
</comment>
<accession>A0ABS0ERL4</accession>
<sequence>MAFNYSALLVLSMLVLLAVFYTQTVNVLKSQIDRHIASNSQRLLNDFIENGEGSVAQQIKDILRDGVYSDTEIYLLVNPYGEKVIGNIPSIPHKAKNKEGMVETRVMRSGREAIGRMYIQQLPDGSKLVVGSDINHQLEIERLFDRASLIAGLIGLFMSIGGALLFRRELRLRLSGIQQIVTHIEAGDLSQRIPLQPQEDEFARLSRDINSMLDQQQRLMDGVRHISNTIAHNLRTPMTRILLRLRKSEREGAQARDEALQFALQEMEELSVMFNKLLNLAEVESGTRRQSFSSISLNDVVADVLELYEPVAEEKSVRLTSVFDADPVTNGDRELLASAIANLVDNALKYAGENAAVEVRTTQDAHGAAIIVRDNGAGIPATELSRIGTHFYRLDRSRPGYGLGLASVMAIARLHGGNLEFSDAHPGLIVRMTLAPNPV</sequence>
<evidence type="ECO:0000256" key="11">
    <source>
        <dbReference type="SAM" id="Phobius"/>
    </source>
</evidence>
<dbReference type="EMBL" id="JADOEL010000004">
    <property type="protein sequence ID" value="MBF8177409.1"/>
    <property type="molecule type" value="Genomic_DNA"/>
</dbReference>
<evidence type="ECO:0000313" key="14">
    <source>
        <dbReference type="EMBL" id="MBF8177409.1"/>
    </source>
</evidence>
<keyword evidence="4" id="KW-0597">Phosphoprotein</keyword>
<evidence type="ECO:0000256" key="4">
    <source>
        <dbReference type="ARBA" id="ARBA00022553"/>
    </source>
</evidence>
<dbReference type="SMART" id="SM00304">
    <property type="entry name" value="HAMP"/>
    <property type="match status" value="1"/>
</dbReference>
<evidence type="ECO:0000313" key="15">
    <source>
        <dbReference type="Proteomes" id="UP000657372"/>
    </source>
</evidence>
<evidence type="ECO:0000256" key="10">
    <source>
        <dbReference type="ARBA" id="ARBA00023136"/>
    </source>
</evidence>
<dbReference type="Gene3D" id="1.10.287.130">
    <property type="match status" value="1"/>
</dbReference>
<dbReference type="InterPro" id="IPR036097">
    <property type="entry name" value="HisK_dim/P_sf"/>
</dbReference>
<feature type="domain" description="HAMP" evidence="13">
    <location>
        <begin position="168"/>
        <end position="221"/>
    </location>
</feature>
<dbReference type="InterPro" id="IPR036890">
    <property type="entry name" value="HATPase_C_sf"/>
</dbReference>
<dbReference type="Pfam" id="PF02518">
    <property type="entry name" value="HATPase_c"/>
    <property type="match status" value="1"/>
</dbReference>
<dbReference type="GO" id="GO:0016301">
    <property type="term" value="F:kinase activity"/>
    <property type="evidence" value="ECO:0007669"/>
    <property type="project" value="UniProtKB-KW"/>
</dbReference>
<feature type="transmembrane region" description="Helical" evidence="11">
    <location>
        <begin position="147"/>
        <end position="166"/>
    </location>
</feature>
<dbReference type="Pfam" id="PF00672">
    <property type="entry name" value="HAMP"/>
    <property type="match status" value="1"/>
</dbReference>
<keyword evidence="10 11" id="KW-0472">Membrane</keyword>
<protein>
    <recommendedName>
        <fullName evidence="3">histidine kinase</fullName>
        <ecNumber evidence="3">2.7.13.3</ecNumber>
    </recommendedName>
</protein>
<evidence type="ECO:0000259" key="12">
    <source>
        <dbReference type="PROSITE" id="PS50109"/>
    </source>
</evidence>
<gene>
    <name evidence="14" type="ORF">IXC47_06940</name>
</gene>
<dbReference type="SMART" id="SM00387">
    <property type="entry name" value="HATPase_c"/>
    <property type="match status" value="1"/>
</dbReference>
<evidence type="ECO:0000256" key="8">
    <source>
        <dbReference type="ARBA" id="ARBA00022989"/>
    </source>
</evidence>
<evidence type="ECO:0000256" key="2">
    <source>
        <dbReference type="ARBA" id="ARBA00004370"/>
    </source>
</evidence>
<dbReference type="InterPro" id="IPR004358">
    <property type="entry name" value="Sig_transdc_His_kin-like_C"/>
</dbReference>
<proteinExistence type="predicted"/>
<dbReference type="PROSITE" id="PS50109">
    <property type="entry name" value="HIS_KIN"/>
    <property type="match status" value="1"/>
</dbReference>
<keyword evidence="15" id="KW-1185">Reference proteome</keyword>
<dbReference type="Gene3D" id="3.30.565.10">
    <property type="entry name" value="Histidine kinase-like ATPase, C-terminal domain"/>
    <property type="match status" value="1"/>
</dbReference>
<comment type="catalytic activity">
    <reaction evidence="1">
        <text>ATP + protein L-histidine = ADP + protein N-phospho-L-histidine.</text>
        <dbReference type="EC" id="2.7.13.3"/>
    </reaction>
</comment>
<dbReference type="PANTHER" id="PTHR45436:SF8">
    <property type="entry name" value="HISTIDINE KINASE"/>
    <property type="match status" value="1"/>
</dbReference>
<dbReference type="CDD" id="cd06225">
    <property type="entry name" value="HAMP"/>
    <property type="match status" value="1"/>
</dbReference>
<dbReference type="InterPro" id="IPR003660">
    <property type="entry name" value="HAMP_dom"/>
</dbReference>
<dbReference type="InterPro" id="IPR003594">
    <property type="entry name" value="HATPase_dom"/>
</dbReference>
<dbReference type="EC" id="2.7.13.3" evidence="3"/>